<feature type="binding site" evidence="3">
    <location>
        <position position="104"/>
    </location>
    <ligand>
        <name>Cu cation</name>
        <dbReference type="ChEBI" id="CHEBI:23378"/>
    </ligand>
</feature>
<evidence type="ECO:0000259" key="5">
    <source>
        <dbReference type="PROSITE" id="PS51352"/>
    </source>
</evidence>
<keyword evidence="2 3" id="KW-0186">Copper</keyword>
<reference evidence="7" key="1">
    <citation type="submission" date="2016-10" db="EMBL/GenBank/DDBJ databases">
        <authorList>
            <person name="Varghese N."/>
            <person name="Submissions S."/>
        </authorList>
    </citation>
    <scope>NUCLEOTIDE SEQUENCE [LARGE SCALE GENOMIC DNA]</scope>
    <source>
        <strain evidence="7">DUS833</strain>
    </source>
</reference>
<name>A0A1H1KBI2_9BURK</name>
<sequence length="231" mass="25340">MRHYAGRRMKALRNRLYFPILIFATAMPHQSMPPFFDRCVRLVVGATLSVSLAACHHEEPWKLTDVQGHLPDLDFALTSDAGKQISQANLAGDVTLVYFGYTHCPDVCPETLAKLAQVTHQLGGAAQHVKVLFVSVDPARDTPAVMHAYVDAFDAKHDVGLTGSDSAIKALAQRYRVAYQADKPRANGGYEVTHSSAIYIFDAKGHARLIGADDDPVDAFVHDLRQLADET</sequence>
<feature type="binding site" evidence="3">
    <location>
        <position position="194"/>
    </location>
    <ligand>
        <name>Cu cation</name>
        <dbReference type="ChEBI" id="CHEBI:23378"/>
    </ligand>
</feature>
<dbReference type="Pfam" id="PF02630">
    <property type="entry name" value="SCO1-SenC"/>
    <property type="match status" value="1"/>
</dbReference>
<feature type="domain" description="Thioredoxin" evidence="5">
    <location>
        <begin position="66"/>
        <end position="231"/>
    </location>
</feature>
<comment type="similarity">
    <text evidence="1">Belongs to the SCO1/2 family.</text>
</comment>
<evidence type="ECO:0000256" key="2">
    <source>
        <dbReference type="ARBA" id="ARBA00023008"/>
    </source>
</evidence>
<evidence type="ECO:0000256" key="1">
    <source>
        <dbReference type="ARBA" id="ARBA00010996"/>
    </source>
</evidence>
<dbReference type="InterPro" id="IPR036249">
    <property type="entry name" value="Thioredoxin-like_sf"/>
</dbReference>
<organism evidence="6 7">
    <name type="scientific">Paraburkholderia tuberum</name>
    <dbReference type="NCBI Taxonomy" id="157910"/>
    <lineage>
        <taxon>Bacteria</taxon>
        <taxon>Pseudomonadati</taxon>
        <taxon>Pseudomonadota</taxon>
        <taxon>Betaproteobacteria</taxon>
        <taxon>Burkholderiales</taxon>
        <taxon>Burkholderiaceae</taxon>
        <taxon>Paraburkholderia</taxon>
    </lineage>
</organism>
<dbReference type="Gene3D" id="3.40.30.10">
    <property type="entry name" value="Glutaredoxin"/>
    <property type="match status" value="1"/>
</dbReference>
<dbReference type="STRING" id="157910.SAMN05445850_6928"/>
<protein>
    <submittedName>
        <fullName evidence="6">Protein SCO1/2</fullName>
    </submittedName>
</protein>
<feature type="binding site" evidence="3">
    <location>
        <position position="108"/>
    </location>
    <ligand>
        <name>Cu cation</name>
        <dbReference type="ChEBI" id="CHEBI:23378"/>
    </ligand>
</feature>
<keyword evidence="4" id="KW-1015">Disulfide bond</keyword>
<dbReference type="EMBL" id="FNKX01000003">
    <property type="protein sequence ID" value="SDR59688.1"/>
    <property type="molecule type" value="Genomic_DNA"/>
</dbReference>
<dbReference type="SUPFAM" id="SSF52833">
    <property type="entry name" value="Thioredoxin-like"/>
    <property type="match status" value="1"/>
</dbReference>
<dbReference type="InterPro" id="IPR013766">
    <property type="entry name" value="Thioredoxin_domain"/>
</dbReference>
<dbReference type="AlphaFoldDB" id="A0A1H1KBI2"/>
<dbReference type="CDD" id="cd02968">
    <property type="entry name" value="SCO"/>
    <property type="match status" value="1"/>
</dbReference>
<dbReference type="PANTHER" id="PTHR12151">
    <property type="entry name" value="ELECTRON TRANSPORT PROTIN SCO1/SENC FAMILY MEMBER"/>
    <property type="match status" value="1"/>
</dbReference>
<evidence type="ECO:0000256" key="3">
    <source>
        <dbReference type="PIRSR" id="PIRSR603782-1"/>
    </source>
</evidence>
<evidence type="ECO:0000313" key="6">
    <source>
        <dbReference type="EMBL" id="SDR59688.1"/>
    </source>
</evidence>
<dbReference type="PROSITE" id="PS51352">
    <property type="entry name" value="THIOREDOXIN_2"/>
    <property type="match status" value="1"/>
</dbReference>
<dbReference type="PANTHER" id="PTHR12151:SF25">
    <property type="entry name" value="LINALOOL DEHYDRATASE_ISOMERASE DOMAIN-CONTAINING PROTEIN"/>
    <property type="match status" value="1"/>
</dbReference>
<keyword evidence="7" id="KW-1185">Reference proteome</keyword>
<dbReference type="FunFam" id="3.40.30.10:FF:000013">
    <property type="entry name" value="Blast:Protein SCO1 homolog, mitochondrial"/>
    <property type="match status" value="1"/>
</dbReference>
<dbReference type="GO" id="GO:0046872">
    <property type="term" value="F:metal ion binding"/>
    <property type="evidence" value="ECO:0007669"/>
    <property type="project" value="UniProtKB-KW"/>
</dbReference>
<keyword evidence="3" id="KW-0479">Metal-binding</keyword>
<gene>
    <name evidence="6" type="ORF">SAMN05445850_6928</name>
</gene>
<evidence type="ECO:0000313" key="7">
    <source>
        <dbReference type="Proteomes" id="UP000199365"/>
    </source>
</evidence>
<feature type="disulfide bond" description="Redox-active" evidence="4">
    <location>
        <begin position="104"/>
        <end position="108"/>
    </location>
</feature>
<evidence type="ECO:0000256" key="4">
    <source>
        <dbReference type="PIRSR" id="PIRSR603782-2"/>
    </source>
</evidence>
<proteinExistence type="inferred from homology"/>
<dbReference type="InterPro" id="IPR003782">
    <property type="entry name" value="SCO1/SenC"/>
</dbReference>
<dbReference type="Proteomes" id="UP000199365">
    <property type="component" value="Unassembled WGS sequence"/>
</dbReference>
<accession>A0A1H1KBI2</accession>